<feature type="region of interest" description="Disordered" evidence="1">
    <location>
        <begin position="260"/>
        <end position="298"/>
    </location>
</feature>
<organism evidence="3">
    <name type="scientific">Physcomitrium patens</name>
    <name type="common">Spreading-leaved earth moss</name>
    <name type="synonym">Physcomitrella patens</name>
    <dbReference type="NCBI Taxonomy" id="3218"/>
    <lineage>
        <taxon>Eukaryota</taxon>
        <taxon>Viridiplantae</taxon>
        <taxon>Streptophyta</taxon>
        <taxon>Embryophyta</taxon>
        <taxon>Bryophyta</taxon>
        <taxon>Bryophytina</taxon>
        <taxon>Bryopsida</taxon>
        <taxon>Funariidae</taxon>
        <taxon>Funariales</taxon>
        <taxon>Funariaceae</taxon>
        <taxon>Physcomitrium</taxon>
    </lineage>
</organism>
<dbReference type="FunCoup" id="A9TD39">
    <property type="interactions" value="1840"/>
</dbReference>
<dbReference type="EMBL" id="ABEU02000007">
    <property type="protein sequence ID" value="PNR50739.1"/>
    <property type="molecule type" value="Genomic_DNA"/>
</dbReference>
<dbReference type="PANTHER" id="PTHR31105">
    <property type="entry name" value="EXTRA-LARGE G-PROTEIN-LIKE"/>
    <property type="match status" value="1"/>
</dbReference>
<dbReference type="InterPro" id="IPR040244">
    <property type="entry name" value="EDR4-like"/>
</dbReference>
<proteinExistence type="predicted"/>
<dbReference type="STRING" id="3218.A9TD39"/>
<dbReference type="EnsemblPlants" id="Pp3c7_4630V3.2">
    <property type="protein sequence ID" value="Pp3c7_4630V3.2"/>
    <property type="gene ID" value="Pp3c7_4630"/>
</dbReference>
<evidence type="ECO:0000256" key="1">
    <source>
        <dbReference type="SAM" id="MobiDB-lite"/>
    </source>
</evidence>
<reference evidence="3 5" key="2">
    <citation type="journal article" date="2018" name="Plant J.">
        <title>The Physcomitrella patens chromosome-scale assembly reveals moss genome structure and evolution.</title>
        <authorList>
            <person name="Lang D."/>
            <person name="Ullrich K.K."/>
            <person name="Murat F."/>
            <person name="Fuchs J."/>
            <person name="Jenkins J."/>
            <person name="Haas F.B."/>
            <person name="Piednoel M."/>
            <person name="Gundlach H."/>
            <person name="Van Bel M."/>
            <person name="Meyberg R."/>
            <person name="Vives C."/>
            <person name="Morata J."/>
            <person name="Symeonidi A."/>
            <person name="Hiss M."/>
            <person name="Muchero W."/>
            <person name="Kamisugi Y."/>
            <person name="Saleh O."/>
            <person name="Blanc G."/>
            <person name="Decker E.L."/>
            <person name="van Gessel N."/>
            <person name="Grimwood J."/>
            <person name="Hayes R.D."/>
            <person name="Graham S.W."/>
            <person name="Gunter L.E."/>
            <person name="McDaniel S.F."/>
            <person name="Hoernstein S.N.W."/>
            <person name="Larsson A."/>
            <person name="Li F.W."/>
            <person name="Perroud P.F."/>
            <person name="Phillips J."/>
            <person name="Ranjan P."/>
            <person name="Rokshar D.S."/>
            <person name="Rothfels C.J."/>
            <person name="Schneider L."/>
            <person name="Shu S."/>
            <person name="Stevenson D.W."/>
            <person name="Thummler F."/>
            <person name="Tillich M."/>
            <person name="Villarreal Aguilar J.C."/>
            <person name="Widiez T."/>
            <person name="Wong G.K."/>
            <person name="Wymore A."/>
            <person name="Zhang Y."/>
            <person name="Zimmer A.D."/>
            <person name="Quatrano R.S."/>
            <person name="Mayer K.F.X."/>
            <person name="Goodstein D."/>
            <person name="Casacuberta J.M."/>
            <person name="Vandepoele K."/>
            <person name="Reski R."/>
            <person name="Cuming A.C."/>
            <person name="Tuskan G.A."/>
            <person name="Maumus F."/>
            <person name="Salse J."/>
            <person name="Schmutz J."/>
            <person name="Rensing S.A."/>
        </authorList>
    </citation>
    <scope>NUCLEOTIDE SEQUENCE [LARGE SCALE GENOMIC DNA]</scope>
    <source>
        <strain evidence="4 5">cv. Gransden 2004</strain>
    </source>
</reference>
<feature type="region of interest" description="Disordered" evidence="1">
    <location>
        <begin position="1161"/>
        <end position="1182"/>
    </location>
</feature>
<feature type="region of interest" description="Disordered" evidence="1">
    <location>
        <begin position="415"/>
        <end position="504"/>
    </location>
</feature>
<dbReference type="InterPro" id="IPR055126">
    <property type="entry name" value="EDR4-like_N"/>
</dbReference>
<evidence type="ECO:0000313" key="5">
    <source>
        <dbReference type="Proteomes" id="UP000006727"/>
    </source>
</evidence>
<dbReference type="RefSeq" id="XP_024380828.1">
    <property type="nucleotide sequence ID" value="XM_024525060.2"/>
</dbReference>
<name>A9TD39_PHYPA</name>
<feature type="region of interest" description="Disordered" evidence="1">
    <location>
        <begin position="43"/>
        <end position="221"/>
    </location>
</feature>
<feature type="compositionally biased region" description="Basic and acidic residues" evidence="1">
    <location>
        <begin position="166"/>
        <end position="176"/>
    </location>
</feature>
<evidence type="ECO:0000259" key="2">
    <source>
        <dbReference type="Pfam" id="PF22910"/>
    </source>
</evidence>
<feature type="compositionally biased region" description="Basic and acidic residues" evidence="1">
    <location>
        <begin position="921"/>
        <end position="930"/>
    </location>
</feature>
<dbReference type="Proteomes" id="UP000006727">
    <property type="component" value="Chromosome 7"/>
</dbReference>
<feature type="compositionally biased region" description="Basic and acidic residues" evidence="1">
    <location>
        <begin position="344"/>
        <end position="363"/>
    </location>
</feature>
<feature type="compositionally biased region" description="Basic and acidic residues" evidence="1">
    <location>
        <begin position="522"/>
        <end position="541"/>
    </location>
</feature>
<dbReference type="GO" id="GO:1900150">
    <property type="term" value="P:regulation of defense response to fungus"/>
    <property type="evidence" value="ECO:0007669"/>
    <property type="project" value="InterPro"/>
</dbReference>
<keyword evidence="5" id="KW-1185">Reference proteome</keyword>
<feature type="region of interest" description="Disordered" evidence="1">
    <location>
        <begin position="522"/>
        <end position="744"/>
    </location>
</feature>
<feature type="region of interest" description="Disordered" evidence="1">
    <location>
        <begin position="825"/>
        <end position="862"/>
    </location>
</feature>
<accession>A9TD39</accession>
<feature type="region of interest" description="Disordered" evidence="1">
    <location>
        <begin position="899"/>
        <end position="999"/>
    </location>
</feature>
<dbReference type="AlphaFoldDB" id="A9TD39"/>
<feature type="compositionally biased region" description="Polar residues" evidence="1">
    <location>
        <begin position="710"/>
        <end position="719"/>
    </location>
</feature>
<reference evidence="3 5" key="1">
    <citation type="journal article" date="2008" name="Science">
        <title>The Physcomitrella genome reveals evolutionary insights into the conquest of land by plants.</title>
        <authorList>
            <person name="Rensing S."/>
            <person name="Lang D."/>
            <person name="Zimmer A."/>
            <person name="Terry A."/>
            <person name="Salamov A."/>
            <person name="Shapiro H."/>
            <person name="Nishiyama T."/>
            <person name="Perroud P.-F."/>
            <person name="Lindquist E."/>
            <person name="Kamisugi Y."/>
            <person name="Tanahashi T."/>
            <person name="Sakakibara K."/>
            <person name="Fujita T."/>
            <person name="Oishi K."/>
            <person name="Shin-I T."/>
            <person name="Kuroki Y."/>
            <person name="Toyoda A."/>
            <person name="Suzuki Y."/>
            <person name="Hashimoto A."/>
            <person name="Yamaguchi K."/>
            <person name="Sugano A."/>
            <person name="Kohara Y."/>
            <person name="Fujiyama A."/>
            <person name="Anterola A."/>
            <person name="Aoki S."/>
            <person name="Ashton N."/>
            <person name="Barbazuk W.B."/>
            <person name="Barker E."/>
            <person name="Bennetzen J."/>
            <person name="Bezanilla M."/>
            <person name="Blankenship R."/>
            <person name="Cho S.H."/>
            <person name="Dutcher S."/>
            <person name="Estelle M."/>
            <person name="Fawcett J.A."/>
            <person name="Gundlach H."/>
            <person name="Hanada K."/>
            <person name="Heyl A."/>
            <person name="Hicks K.A."/>
            <person name="Hugh J."/>
            <person name="Lohr M."/>
            <person name="Mayer K."/>
            <person name="Melkozernov A."/>
            <person name="Murata T."/>
            <person name="Nelson D."/>
            <person name="Pils B."/>
            <person name="Prigge M."/>
            <person name="Reiss B."/>
            <person name="Renner T."/>
            <person name="Rombauts S."/>
            <person name="Rushton P."/>
            <person name="Sanderfoot A."/>
            <person name="Schween G."/>
            <person name="Shiu S.-H."/>
            <person name="Stueber K."/>
            <person name="Theodoulou F.L."/>
            <person name="Tu H."/>
            <person name="Van de Peer Y."/>
            <person name="Verrier P.J."/>
            <person name="Waters E."/>
            <person name="Wood A."/>
            <person name="Yang L."/>
            <person name="Cove D."/>
            <person name="Cuming A."/>
            <person name="Hasebe M."/>
            <person name="Lucas S."/>
            <person name="Mishler D.B."/>
            <person name="Reski R."/>
            <person name="Grigoriev I."/>
            <person name="Quatrano R.S."/>
            <person name="Boore J.L."/>
        </authorList>
    </citation>
    <scope>NUCLEOTIDE SEQUENCE [LARGE SCALE GENOMIC DNA]</scope>
    <source>
        <strain evidence="4 5">cv. Gransden 2004</strain>
    </source>
</reference>
<feature type="compositionally biased region" description="Polar residues" evidence="1">
    <location>
        <begin position="943"/>
        <end position="964"/>
    </location>
</feature>
<reference evidence="4" key="3">
    <citation type="submission" date="2020-12" db="UniProtKB">
        <authorList>
            <consortium name="EnsemblPlants"/>
        </authorList>
    </citation>
    <scope>IDENTIFICATION</scope>
</reference>
<dbReference type="GeneID" id="112284806"/>
<dbReference type="Gramene" id="Pp3c7_4630V3.2">
    <property type="protein sequence ID" value="Pp3c7_4630V3.2"/>
    <property type="gene ID" value="Pp3c7_4630"/>
</dbReference>
<feature type="compositionally biased region" description="Basic and acidic residues" evidence="1">
    <location>
        <begin position="415"/>
        <end position="429"/>
    </location>
</feature>
<dbReference type="Pfam" id="PF22910">
    <property type="entry name" value="EDR4-like_1st"/>
    <property type="match status" value="1"/>
</dbReference>
<dbReference type="PaxDb" id="3218-PP1S207_53V6.3"/>
<dbReference type="PANTHER" id="PTHR31105:SF42">
    <property type="entry name" value="OS02G0258300 PROTEIN"/>
    <property type="match status" value="1"/>
</dbReference>
<dbReference type="eggNOG" id="ENOG502QTCM">
    <property type="taxonomic scope" value="Eukaryota"/>
</dbReference>
<protein>
    <recommendedName>
        <fullName evidence="2">Enhanced disease resistance 4-like N-terminal domain-containing protein</fullName>
    </recommendedName>
</protein>
<feature type="compositionally biased region" description="Polar residues" evidence="1">
    <location>
        <begin position="470"/>
        <end position="496"/>
    </location>
</feature>
<dbReference type="EnsemblPlants" id="Pp3c7_4630V3.1">
    <property type="protein sequence ID" value="Pp3c7_4630V3.1"/>
    <property type="gene ID" value="Pp3c7_4630"/>
</dbReference>
<evidence type="ECO:0000313" key="4">
    <source>
        <dbReference type="EnsemblPlants" id="Pp3c7_4630V3.1"/>
    </source>
</evidence>
<dbReference type="OrthoDB" id="2020426at2759"/>
<gene>
    <name evidence="4" type="primary">LOC112284806</name>
    <name evidence="3" type="ORF">PHYPA_009925</name>
</gene>
<sequence>MATMDRPRIVRCPRCLALLQEPPPGTPLYKCGNCSTVLRAKHAATEGSGTRRVSERPQRHNRSNPAGHPDSVDARSLPAKPMPPDHMSSPANLNDRNDIRSGTGMNRPTAVAARKNSPSYSVHHGNPGPGPPTRMPNNMNVNHDSDHRSAHDDRSLSPPNPLTVRRNRDDDVRGREAPANVPQTKASSPVNGDVNSGRSPFSHVHHKDRSPPGAVPVNSSAVDDLTGERMGRIDLLSRNAHTYVNTNSRLETSTTDLVVEGACPKPQPANMASESPNYREKEKQRKSDDEGDNDFSPTRALSAIQNAGPLYKLKERQKLGPGPKSSFSPRGSLGGPSSRGRNKSLGDEYLEGRHTDLVHDKNLESGPSSGGPTEEKPGLHRRQSSDSVAISAFGNDIFVGHPGLHTIRRRGFEDHVTGIDKSPEEESSVRRLSPNMNRVIQSAGVAVDKQKSRDHSPSGRVKEVPEVHGRNSTARISSSDIISQLNDTNSELSIPSEQGLPSGGDISLVQWRQQKDLSHDEFHKEKLVIKRDPSDDERKSGELLVGQSSRTGRMYLSPSRNVVMSPPGSFPKYLGGGFQLHPEHFSKSQERSRQVSDTPSIQLDVYGLPDVLDYDTSDDSSNVDDPDPYPIDSKLHSEELKPPTLSHKRQGDQVVEVGGDSGRSDYEEEQDLAETRSDSSSEERLDVTGKFGPVVSSGSPRFSPHLSPESVYSANQFQARDQREQPVQENLNGPSESSNSVGFGEEKVKGSAYSLLKGKSQTIRLQINFHVPDRIHVVCRHCKLQLEVPQNLSPSESGVQKLRCGSCWKISRFRLNHLLELCGGSSPAASDNSPESSFRLGSNSSDGYSGTRSNRETGSQDRVVIRTQSGASLPVPPSGRHNPRAASGSKLVNMVLGSNLPSETSKTSSPNTSGDLGPSEKIMRSGKENADLPPSSEAELVHTTLSPTFSSTSQDVGTSRQQKISPDRKLLQSSSDSDEEKASVHLKIRPSALPTPMSAWPLDTPDFDDGQELKGLKAFFKRSVKELTKGKKANQYRRKVVVNGHALPDDVVKKAEEYAGFIHPGSYWYDIRAGFWGVMGGPCLGMIPPFIEELNFTLARHCSHGKTGVLVNGRELHHKDLELLKKRGLPGTPGKSYNVDIDGRLTEAETGVELKGLGRLAPTLEQTGRGPGMWVPESQRVS</sequence>
<feature type="compositionally biased region" description="Low complexity" evidence="1">
    <location>
        <begin position="325"/>
        <end position="339"/>
    </location>
</feature>
<feature type="compositionally biased region" description="Basic and acidic residues" evidence="1">
    <location>
        <begin position="448"/>
        <end position="469"/>
    </location>
</feature>
<dbReference type="RefSeq" id="XP_024380826.1">
    <property type="nucleotide sequence ID" value="XM_024525058.2"/>
</dbReference>
<feature type="compositionally biased region" description="Polar residues" evidence="1">
    <location>
        <begin position="727"/>
        <end position="741"/>
    </location>
</feature>
<feature type="compositionally biased region" description="Polar residues" evidence="1">
    <location>
        <begin position="181"/>
        <end position="199"/>
    </location>
</feature>
<feature type="compositionally biased region" description="Polar residues" evidence="1">
    <location>
        <begin position="899"/>
        <end position="914"/>
    </location>
</feature>
<dbReference type="KEGG" id="ppp:112284806"/>
<feature type="compositionally biased region" description="Polar residues" evidence="1">
    <location>
        <begin position="827"/>
        <end position="852"/>
    </location>
</feature>
<feature type="compositionally biased region" description="Acidic residues" evidence="1">
    <location>
        <begin position="612"/>
        <end position="627"/>
    </location>
</feature>
<feature type="compositionally biased region" description="Basic and acidic residues" evidence="1">
    <location>
        <begin position="143"/>
        <end position="155"/>
    </location>
</feature>
<evidence type="ECO:0000313" key="3">
    <source>
        <dbReference type="EMBL" id="PNR50739.1"/>
    </source>
</evidence>
<feature type="region of interest" description="Disordered" evidence="1">
    <location>
        <begin position="315"/>
        <end position="387"/>
    </location>
</feature>
<dbReference type="Gramene" id="Pp3c7_4630V3.1">
    <property type="protein sequence ID" value="Pp3c7_4630V3.1"/>
    <property type="gene ID" value="Pp3c7_4630"/>
</dbReference>
<feature type="domain" description="Enhanced disease resistance 4-like N-terminal" evidence="2">
    <location>
        <begin position="8"/>
        <end position="40"/>
    </location>
</feature>
<feature type="compositionally biased region" description="Basic and acidic residues" evidence="1">
    <location>
        <begin position="673"/>
        <end position="687"/>
    </location>
</feature>
<feature type="compositionally biased region" description="Basic and acidic residues" evidence="1">
    <location>
        <begin position="581"/>
        <end position="594"/>
    </location>
</feature>
<feature type="compositionally biased region" description="Basic and acidic residues" evidence="1">
    <location>
        <begin position="277"/>
        <end position="288"/>
    </location>
</feature>
<dbReference type="HOGENOM" id="CLU_267583_0_0_1"/>